<dbReference type="Proteomes" id="UP000650224">
    <property type="component" value="Unassembled WGS sequence"/>
</dbReference>
<reference evidence="1 2" key="1">
    <citation type="submission" date="2020-08" db="EMBL/GenBank/DDBJ databases">
        <title>A Genomic Blueprint of the Chicken Gut Microbiome.</title>
        <authorList>
            <person name="Gilroy R."/>
            <person name="Ravi A."/>
            <person name="Getino M."/>
            <person name="Pursley I."/>
            <person name="Horton D.L."/>
            <person name="Alikhan N.-F."/>
            <person name="Baker D."/>
            <person name="Gharbi K."/>
            <person name="Hall N."/>
            <person name="Watson M."/>
            <person name="Adriaenssens E.M."/>
            <person name="Foster-Nyarko E."/>
            <person name="Jarju S."/>
            <person name="Secka A."/>
            <person name="Antonio M."/>
            <person name="Oren A."/>
            <person name="Chaudhuri R."/>
            <person name="La Ragione R.M."/>
            <person name="Hildebrand F."/>
            <person name="Pallen M.J."/>
        </authorList>
    </citation>
    <scope>NUCLEOTIDE SEQUENCE [LARGE SCALE GENOMIC DNA]</scope>
    <source>
        <strain evidence="1 2">Sa1YVA5</strain>
    </source>
</reference>
<accession>A0A8I0LEZ5</accession>
<protein>
    <submittedName>
        <fullName evidence="1">Uncharacterized protein</fullName>
    </submittedName>
</protein>
<name>A0A8I0LEZ5_9CORY</name>
<organism evidence="1 2">
    <name type="scientific">Corynebacterium gallinarum</name>
    <dbReference type="NCBI Taxonomy" id="2762214"/>
    <lineage>
        <taxon>Bacteria</taxon>
        <taxon>Bacillati</taxon>
        <taxon>Actinomycetota</taxon>
        <taxon>Actinomycetes</taxon>
        <taxon>Mycobacteriales</taxon>
        <taxon>Corynebacteriaceae</taxon>
        <taxon>Corynebacterium</taxon>
    </lineage>
</organism>
<comment type="caution">
    <text evidence="1">The sequence shown here is derived from an EMBL/GenBank/DDBJ whole genome shotgun (WGS) entry which is preliminary data.</text>
</comment>
<gene>
    <name evidence="1" type="ORF">H9627_02500</name>
</gene>
<sequence>MDLYFRVEESGPQTPAEHRLAKKVGIDVQELRTWAVHLWGKSFEDHRDDIAGPDATPQKKGRVSRELLNEIEIAMKDRSSGDD</sequence>
<dbReference type="AlphaFoldDB" id="A0A8I0LEZ5"/>
<evidence type="ECO:0000313" key="2">
    <source>
        <dbReference type="Proteomes" id="UP000650224"/>
    </source>
</evidence>
<keyword evidence="2" id="KW-1185">Reference proteome</keyword>
<evidence type="ECO:0000313" key="1">
    <source>
        <dbReference type="EMBL" id="MBD8029208.1"/>
    </source>
</evidence>
<dbReference type="EMBL" id="JACSPR010000001">
    <property type="protein sequence ID" value="MBD8029208.1"/>
    <property type="molecule type" value="Genomic_DNA"/>
</dbReference>
<proteinExistence type="predicted"/>